<reference evidence="4 5" key="1">
    <citation type="submission" date="2019-03" db="EMBL/GenBank/DDBJ databases">
        <title>Genomics of glacier-inhabiting Cryobacterium strains.</title>
        <authorList>
            <person name="Liu Q."/>
            <person name="Xin Y.-H."/>
        </authorList>
    </citation>
    <scope>NUCLEOTIDE SEQUENCE [LARGE SCALE GENOMIC DNA]</scope>
    <source>
        <strain evidence="4 5">MDB1-5</strain>
    </source>
</reference>
<feature type="domain" description="OLD protein-like TOPRIM" evidence="3">
    <location>
        <begin position="374"/>
        <end position="438"/>
    </location>
</feature>
<feature type="domain" description="ATPase AAA-type core" evidence="1">
    <location>
        <begin position="258"/>
        <end position="332"/>
    </location>
</feature>
<protein>
    <submittedName>
        <fullName evidence="4">ATP-dependent endonuclease</fullName>
    </submittedName>
</protein>
<dbReference type="PANTHER" id="PTHR43581:SF4">
    <property type="entry name" value="ATP_GTP PHOSPHATASE"/>
    <property type="match status" value="1"/>
</dbReference>
<dbReference type="InterPro" id="IPR027417">
    <property type="entry name" value="P-loop_NTPase"/>
</dbReference>
<keyword evidence="5" id="KW-1185">Reference proteome</keyword>
<dbReference type="Pfam" id="PF13304">
    <property type="entry name" value="AAA_21"/>
    <property type="match status" value="1"/>
</dbReference>
<dbReference type="Pfam" id="PF20469">
    <property type="entry name" value="OLD-like_TOPRIM"/>
    <property type="match status" value="1"/>
</dbReference>
<dbReference type="InterPro" id="IPR034139">
    <property type="entry name" value="TOPRIM_OLD"/>
</dbReference>
<feature type="domain" description="Rad50/SbcC-type AAA" evidence="2">
    <location>
        <begin position="4"/>
        <end position="56"/>
    </location>
</feature>
<keyword evidence="4" id="KW-0255">Endonuclease</keyword>
<dbReference type="EMBL" id="SOFS01000012">
    <property type="protein sequence ID" value="TFC22681.1"/>
    <property type="molecule type" value="Genomic_DNA"/>
</dbReference>
<name>A0ABY2ISI4_9MICO</name>
<dbReference type="GO" id="GO:0004519">
    <property type="term" value="F:endonuclease activity"/>
    <property type="evidence" value="ECO:0007669"/>
    <property type="project" value="UniProtKB-KW"/>
</dbReference>
<gene>
    <name evidence="4" type="ORF">E3O46_04390</name>
</gene>
<dbReference type="InterPro" id="IPR051396">
    <property type="entry name" value="Bact_Antivir_Def_Nuclease"/>
</dbReference>
<dbReference type="Pfam" id="PF13476">
    <property type="entry name" value="AAA_23"/>
    <property type="match status" value="1"/>
</dbReference>
<proteinExistence type="predicted"/>
<dbReference type="Gene3D" id="3.40.50.300">
    <property type="entry name" value="P-loop containing nucleotide triphosphate hydrolases"/>
    <property type="match status" value="2"/>
</dbReference>
<dbReference type="InterPro" id="IPR038729">
    <property type="entry name" value="Rad50/SbcC_AAA"/>
</dbReference>
<sequence>MIEKLVIENFLQFESLAFDLDPELNILVGNNDAGKSTVIQALEMVLAGRIGGRSLEPELSPFWFTQSAVENYLSGIIAGNQVEPPTIVIEVYFRDDAALARLKGKNNSLARDVPGIRLEVSLDRAYSAEYAAYISEPTAVKSVPIEFYRVDRRDFAGESVVGTRALVTAVVIDASTLRLQSGTDYYLRKSISQNLTPEARAKLSLAFRSHREGLLSDPAFVAANAQLGSERTTLSKKSLALSTDSSARASWESGIIPHLDGIPFSQIGQGEQSAFKILLALEKSASDRNVVMIEEPENHLSHSNLNTLIGLIRERSVGQQLVLTTHSSFVLNKLGVEKLRLISNGTVGVLNGLEADTQSYFLRLSGYDTLRMVLARAVILVEGPSDELVVQKAYVQKYGCMPLEDGVDVMSVQALAFKRFLALGQALGCKIAVVTDLDDDASDAKARKRFEAFERDGVVRGFVGQAPNGRTLEPQLVAAAGRDLLNAVFKTDFDTDDLLQNYMTAEKTEAALAVFSYADTIPMPNYIDEAIAFVK</sequence>
<evidence type="ECO:0000259" key="2">
    <source>
        <dbReference type="Pfam" id="PF13476"/>
    </source>
</evidence>
<dbReference type="RefSeq" id="WP_134448030.1">
    <property type="nucleotide sequence ID" value="NZ_SOFS01000012.1"/>
</dbReference>
<keyword evidence="4" id="KW-0540">Nuclease</keyword>
<dbReference type="SUPFAM" id="SSF52540">
    <property type="entry name" value="P-loop containing nucleoside triphosphate hydrolases"/>
    <property type="match status" value="1"/>
</dbReference>
<keyword evidence="4" id="KW-0378">Hydrolase</keyword>
<evidence type="ECO:0000313" key="4">
    <source>
        <dbReference type="EMBL" id="TFC22681.1"/>
    </source>
</evidence>
<evidence type="ECO:0000259" key="1">
    <source>
        <dbReference type="Pfam" id="PF13304"/>
    </source>
</evidence>
<comment type="caution">
    <text evidence="4">The sequence shown here is derived from an EMBL/GenBank/DDBJ whole genome shotgun (WGS) entry which is preliminary data.</text>
</comment>
<organism evidence="4 5">
    <name type="scientific">Cryobacterium glucosi</name>
    <dbReference type="NCBI Taxonomy" id="1259175"/>
    <lineage>
        <taxon>Bacteria</taxon>
        <taxon>Bacillati</taxon>
        <taxon>Actinomycetota</taxon>
        <taxon>Actinomycetes</taxon>
        <taxon>Micrococcales</taxon>
        <taxon>Microbacteriaceae</taxon>
        <taxon>Cryobacterium</taxon>
    </lineage>
</organism>
<evidence type="ECO:0000259" key="3">
    <source>
        <dbReference type="Pfam" id="PF20469"/>
    </source>
</evidence>
<dbReference type="Proteomes" id="UP000297604">
    <property type="component" value="Unassembled WGS sequence"/>
</dbReference>
<accession>A0ABY2ISI4</accession>
<dbReference type="InterPro" id="IPR003959">
    <property type="entry name" value="ATPase_AAA_core"/>
</dbReference>
<dbReference type="PANTHER" id="PTHR43581">
    <property type="entry name" value="ATP/GTP PHOSPHATASE"/>
    <property type="match status" value="1"/>
</dbReference>
<dbReference type="CDD" id="cd01026">
    <property type="entry name" value="TOPRIM_OLD"/>
    <property type="match status" value="1"/>
</dbReference>
<evidence type="ECO:0000313" key="5">
    <source>
        <dbReference type="Proteomes" id="UP000297604"/>
    </source>
</evidence>